<dbReference type="EMBL" id="CACRXK020001929">
    <property type="protein sequence ID" value="CAB3991851.1"/>
    <property type="molecule type" value="Genomic_DNA"/>
</dbReference>
<feature type="compositionally biased region" description="Basic and acidic residues" evidence="1">
    <location>
        <begin position="43"/>
        <end position="53"/>
    </location>
</feature>
<reference evidence="2" key="1">
    <citation type="submission" date="2020-04" db="EMBL/GenBank/DDBJ databases">
        <authorList>
            <person name="Alioto T."/>
            <person name="Alioto T."/>
            <person name="Gomez Garrido J."/>
        </authorList>
    </citation>
    <scope>NUCLEOTIDE SEQUENCE</scope>
    <source>
        <strain evidence="2">A484AB</strain>
    </source>
</reference>
<accession>A0A6S7H6T6</accession>
<gene>
    <name evidence="2" type="ORF">PACLA_8A010424</name>
</gene>
<dbReference type="OrthoDB" id="6159421at2759"/>
<dbReference type="PANTHER" id="PTHR37162:SF10">
    <property type="entry name" value="DUF4371 DOMAIN-CONTAINING PROTEIN"/>
    <property type="match status" value="1"/>
</dbReference>
<comment type="caution">
    <text evidence="2">The sequence shown here is derived from an EMBL/GenBank/DDBJ whole genome shotgun (WGS) entry which is preliminary data.</text>
</comment>
<dbReference type="AlphaFoldDB" id="A0A6S7H6T6"/>
<name>A0A6S7H6T6_PARCT</name>
<dbReference type="PANTHER" id="PTHR37162">
    <property type="entry name" value="HAT FAMILY DIMERISATION DOMAINCONTAINING PROTEIN-RELATED"/>
    <property type="match status" value="1"/>
</dbReference>
<evidence type="ECO:0000256" key="1">
    <source>
        <dbReference type="SAM" id="MobiDB-lite"/>
    </source>
</evidence>
<sequence>MVEKRLHETESSEYDSNIDSERSVSDQDPDDNVEKTSCSHKVSGKERSDNQQDKKKRKKKYKTRYCKEWVNKFPFVKPCSQYVKDKEYKFFCSACNVNLFCSQGGINDVSTHSKSQKHKSNEKAATSSSLRQFLKKRDDPSIVVHPSIQAEVKMALMIVHHNTFFNLSDHLTPIIKSEFHGSAAAEKFSCGRTKTSAIVNCIGADFKIELVNYMKNSPFSIMIDGSNDNGIAKMYPITVAPAICFTMQQSMRLWFLQREDPLLYLMNEQMEVFMSKLASKFVKPLKSIDKFYDGVREFYSTAFAYCTKCDLINDPRPMDILEEEFLVYQRKPMLMINCQILV</sequence>
<dbReference type="Proteomes" id="UP001152795">
    <property type="component" value="Unassembled WGS sequence"/>
</dbReference>
<feature type="compositionally biased region" description="Basic and acidic residues" evidence="1">
    <location>
        <begin position="1"/>
        <end position="10"/>
    </location>
</feature>
<proteinExistence type="predicted"/>
<evidence type="ECO:0000313" key="2">
    <source>
        <dbReference type="EMBL" id="CAB3991851.1"/>
    </source>
</evidence>
<feature type="region of interest" description="Disordered" evidence="1">
    <location>
        <begin position="1"/>
        <end position="59"/>
    </location>
</feature>
<keyword evidence="3" id="KW-1185">Reference proteome</keyword>
<organism evidence="2 3">
    <name type="scientific">Paramuricea clavata</name>
    <name type="common">Red gorgonian</name>
    <name type="synonym">Violescent sea-whip</name>
    <dbReference type="NCBI Taxonomy" id="317549"/>
    <lineage>
        <taxon>Eukaryota</taxon>
        <taxon>Metazoa</taxon>
        <taxon>Cnidaria</taxon>
        <taxon>Anthozoa</taxon>
        <taxon>Octocorallia</taxon>
        <taxon>Malacalcyonacea</taxon>
        <taxon>Plexauridae</taxon>
        <taxon>Paramuricea</taxon>
    </lineage>
</organism>
<evidence type="ECO:0000313" key="3">
    <source>
        <dbReference type="Proteomes" id="UP001152795"/>
    </source>
</evidence>
<feature type="non-terminal residue" evidence="2">
    <location>
        <position position="1"/>
    </location>
</feature>
<protein>
    <submittedName>
        <fullName evidence="2">Uncharacterized protein</fullName>
    </submittedName>
</protein>
<feature type="region of interest" description="Disordered" evidence="1">
    <location>
        <begin position="111"/>
        <end position="130"/>
    </location>
</feature>